<accession>A0A0F9KWR7</accession>
<evidence type="ECO:0000256" key="1">
    <source>
        <dbReference type="SAM" id="MobiDB-lite"/>
    </source>
</evidence>
<gene>
    <name evidence="2" type="ORF">LCGC14_1351840</name>
</gene>
<feature type="region of interest" description="Disordered" evidence="1">
    <location>
        <begin position="158"/>
        <end position="177"/>
    </location>
</feature>
<proteinExistence type="predicted"/>
<evidence type="ECO:0000313" key="2">
    <source>
        <dbReference type="EMBL" id="KKM79251.1"/>
    </source>
</evidence>
<comment type="caution">
    <text evidence="2">The sequence shown here is derived from an EMBL/GenBank/DDBJ whole genome shotgun (WGS) entry which is preliminary data.</text>
</comment>
<name>A0A0F9KWR7_9ZZZZ</name>
<dbReference type="AlphaFoldDB" id="A0A0F9KWR7"/>
<dbReference type="EMBL" id="LAZR01008360">
    <property type="protein sequence ID" value="KKM79251.1"/>
    <property type="molecule type" value="Genomic_DNA"/>
</dbReference>
<organism evidence="2">
    <name type="scientific">marine sediment metagenome</name>
    <dbReference type="NCBI Taxonomy" id="412755"/>
    <lineage>
        <taxon>unclassified sequences</taxon>
        <taxon>metagenomes</taxon>
        <taxon>ecological metagenomes</taxon>
    </lineage>
</organism>
<reference evidence="2" key="1">
    <citation type="journal article" date="2015" name="Nature">
        <title>Complex archaea that bridge the gap between prokaryotes and eukaryotes.</title>
        <authorList>
            <person name="Spang A."/>
            <person name="Saw J.H."/>
            <person name="Jorgensen S.L."/>
            <person name="Zaremba-Niedzwiedzka K."/>
            <person name="Martijn J."/>
            <person name="Lind A.E."/>
            <person name="van Eijk R."/>
            <person name="Schleper C."/>
            <person name="Guy L."/>
            <person name="Ettema T.J."/>
        </authorList>
    </citation>
    <scope>NUCLEOTIDE SEQUENCE</scope>
</reference>
<feature type="region of interest" description="Disordered" evidence="1">
    <location>
        <begin position="1"/>
        <end position="45"/>
    </location>
</feature>
<feature type="compositionally biased region" description="Acidic residues" evidence="1">
    <location>
        <begin position="24"/>
        <end position="45"/>
    </location>
</feature>
<protein>
    <submittedName>
        <fullName evidence="2">Uncharacterized protein</fullName>
    </submittedName>
</protein>
<sequence length="291" mass="30454">MVTEAVSDVEVTEAPASDTVVEGSEPEATESLEGAEETEATEEASEPDLLVAIQATLDTLSQTAATKAELQPLQSGIGRINSIQSRLAELAEQNPLAAVDPRIAGIEVALVAILDGQIADPATDDARRTALMQTRQQLDTAGRQRDIDSAVATAVGKALPQETEEKPEATAPALSQADVDAVSDELQRYAARKSVDFKSIDSTVLAFQSTDTSLTQARDRVMDHIDGMAEEAGATDRVTARAAAAGGGTPARSGGASTIDDLLTKLEENGPRALSEAENKRVRDHLGVKAV</sequence>